<feature type="transmembrane region" description="Helical" evidence="1">
    <location>
        <begin position="93"/>
        <end position="111"/>
    </location>
</feature>
<evidence type="ECO:0008006" key="4">
    <source>
        <dbReference type="Google" id="ProtNLM"/>
    </source>
</evidence>
<keyword evidence="1" id="KW-0472">Membrane</keyword>
<keyword evidence="1" id="KW-0812">Transmembrane</keyword>
<accession>A0A8K1CEB2</accession>
<dbReference type="EMBL" id="SPLM01000078">
    <property type="protein sequence ID" value="TMW60983.1"/>
    <property type="molecule type" value="Genomic_DNA"/>
</dbReference>
<dbReference type="AlphaFoldDB" id="A0A8K1CEB2"/>
<keyword evidence="3" id="KW-1185">Reference proteome</keyword>
<comment type="caution">
    <text evidence="2">The sequence shown here is derived from an EMBL/GenBank/DDBJ whole genome shotgun (WGS) entry which is preliminary data.</text>
</comment>
<dbReference type="OrthoDB" id="150412at2759"/>
<feature type="transmembrane region" description="Helical" evidence="1">
    <location>
        <begin position="149"/>
        <end position="170"/>
    </location>
</feature>
<proteinExistence type="predicted"/>
<protein>
    <recommendedName>
        <fullName evidence="4">Transmembrane protein</fullName>
    </recommendedName>
</protein>
<organism evidence="2 3">
    <name type="scientific">Pythium oligandrum</name>
    <name type="common">Mycoparasitic fungus</name>
    <dbReference type="NCBI Taxonomy" id="41045"/>
    <lineage>
        <taxon>Eukaryota</taxon>
        <taxon>Sar</taxon>
        <taxon>Stramenopiles</taxon>
        <taxon>Oomycota</taxon>
        <taxon>Peronosporomycetes</taxon>
        <taxon>Pythiales</taxon>
        <taxon>Pythiaceae</taxon>
        <taxon>Pythium</taxon>
    </lineage>
</organism>
<feature type="transmembrane region" description="Helical" evidence="1">
    <location>
        <begin position="588"/>
        <end position="609"/>
    </location>
</feature>
<reference evidence="2" key="1">
    <citation type="submission" date="2019-03" db="EMBL/GenBank/DDBJ databases">
        <title>Long read genome sequence of the mycoparasitic Pythium oligandrum ATCC 38472 isolated from sugarbeet rhizosphere.</title>
        <authorList>
            <person name="Gaulin E."/>
        </authorList>
    </citation>
    <scope>NUCLEOTIDE SEQUENCE</scope>
    <source>
        <strain evidence="2">ATCC 38472_TT</strain>
    </source>
</reference>
<dbReference type="Proteomes" id="UP000794436">
    <property type="component" value="Unassembled WGS sequence"/>
</dbReference>
<evidence type="ECO:0000313" key="3">
    <source>
        <dbReference type="Proteomes" id="UP000794436"/>
    </source>
</evidence>
<evidence type="ECO:0000256" key="1">
    <source>
        <dbReference type="SAM" id="Phobius"/>
    </source>
</evidence>
<feature type="non-terminal residue" evidence="2">
    <location>
        <position position="1"/>
    </location>
</feature>
<keyword evidence="1" id="KW-1133">Transmembrane helix</keyword>
<name>A0A8K1CEB2_PYTOL</name>
<feature type="transmembrane region" description="Helical" evidence="1">
    <location>
        <begin position="53"/>
        <end position="73"/>
    </location>
</feature>
<sequence length="656" mass="72187">MKRDMRFQLPDVESSDGDLPTLELRESDDTVAPTQRTVRDADRYTIVDMSLRTVRFIAVVAFALAIAFTYAMLTNEKVVLAKVSDTRKLEARVEFFNTILGAVMFAFGKVFEIYTETLIFPTLHTYLHNCSLYPGDVPQRVTSKIKTNFIFWGLKTVIILMNVSFASLFVSQRRSADISTIKYARALSEEAAIDPHWRNFIDSQTVPFATTDLTCPRAETSLEPLTVNDVDYTSVQFAFPRKEWTEAFVTGLQDAPITNVEVPITTCVQDTSDCETLLSDNGMDANLLSSLLNRGMLAWSKAPQEVRENATLGDSLQRAHETIRTVAPEAVEEKTTMRAARIQLSDELRFAAIVIDVARSVSEEDVICGSSRCVVALNATEPTQEIVVDSWRNSYGVATFVFARSVSASVVKAGTVQLRETLTFGTSEIGAIESHRGSMLRLPIIQDSGKRPQEVVVAARDAALDRVSTTLVIGQVNNVFLPHSVSSWATWLPVQSSSGLSTPSATCRPLVDAYVRHFEVNGFDKIASSVSSVAASVLLNLFQNGHIVDAGLDGASLTAFMRRLHEEATTSGIALSPKVQLRLGVPALSAYATFLGCGVMIILSLFVIFRPAARVRLSPNTTPAAEYVQILTDDLYPDIVHKKRLRFANGDTLPFN</sequence>
<evidence type="ECO:0000313" key="2">
    <source>
        <dbReference type="EMBL" id="TMW60983.1"/>
    </source>
</evidence>
<gene>
    <name evidence="2" type="ORF">Poli38472_014444</name>
</gene>